<name>A0A7T2GLA5_9SPHN</name>
<dbReference type="Proteomes" id="UP000594873">
    <property type="component" value="Chromosome"/>
</dbReference>
<proteinExistence type="predicted"/>
<sequence length="45" mass="4869">MPRSVLLLLIILIALVAGAVYLSRSATEVPTTRMEQDVTNEALAQ</sequence>
<protein>
    <submittedName>
        <fullName evidence="1">Uncharacterized protein</fullName>
    </submittedName>
</protein>
<gene>
    <name evidence="1" type="ORF">IC614_05120</name>
</gene>
<dbReference type="AlphaFoldDB" id="A0A7T2GLA5"/>
<accession>A0A7T2GLA5</accession>
<dbReference type="RefSeq" id="WP_200972823.1">
    <property type="nucleotide sequence ID" value="NZ_CP065592.1"/>
</dbReference>
<evidence type="ECO:0000313" key="2">
    <source>
        <dbReference type="Proteomes" id="UP000594873"/>
    </source>
</evidence>
<evidence type="ECO:0000313" key="1">
    <source>
        <dbReference type="EMBL" id="QPQ55963.1"/>
    </source>
</evidence>
<dbReference type="KEGG" id="sflv:IC614_05120"/>
<dbReference type="EMBL" id="CP065592">
    <property type="protein sequence ID" value="QPQ55963.1"/>
    <property type="molecule type" value="Genomic_DNA"/>
</dbReference>
<reference evidence="1 2" key="1">
    <citation type="submission" date="2020-11" db="EMBL/GenBank/DDBJ databases">
        <title>Genome seq and assembly of Sphingosinicella sp.</title>
        <authorList>
            <person name="Chhetri G."/>
        </authorList>
    </citation>
    <scope>NUCLEOTIDE SEQUENCE [LARGE SCALE GENOMIC DNA]</scope>
    <source>
        <strain evidence="1 2">UDD2</strain>
    </source>
</reference>
<keyword evidence="2" id="KW-1185">Reference proteome</keyword>
<organism evidence="1 2">
    <name type="scientific">Allosphingosinicella flava</name>
    <dbReference type="NCBI Taxonomy" id="2771430"/>
    <lineage>
        <taxon>Bacteria</taxon>
        <taxon>Pseudomonadati</taxon>
        <taxon>Pseudomonadota</taxon>
        <taxon>Alphaproteobacteria</taxon>
        <taxon>Sphingomonadales</taxon>
        <taxon>Sphingomonadaceae</taxon>
        <taxon>Allosphingosinicella</taxon>
    </lineage>
</organism>